<dbReference type="HAMAP" id="MF_00580">
    <property type="entry name" value="CH10"/>
    <property type="match status" value="1"/>
</dbReference>
<organism evidence="5 6">
    <name type="scientific">Kouleothrix aurantiaca</name>
    <dbReference type="NCBI Taxonomy" id="186479"/>
    <lineage>
        <taxon>Bacteria</taxon>
        <taxon>Bacillati</taxon>
        <taxon>Chloroflexota</taxon>
        <taxon>Chloroflexia</taxon>
        <taxon>Chloroflexales</taxon>
        <taxon>Roseiflexineae</taxon>
        <taxon>Roseiflexaceae</taxon>
        <taxon>Kouleothrix</taxon>
    </lineage>
</organism>
<dbReference type="GO" id="GO:0051082">
    <property type="term" value="F:unfolded protein binding"/>
    <property type="evidence" value="ECO:0007669"/>
    <property type="project" value="TreeGrafter"/>
</dbReference>
<evidence type="ECO:0000256" key="3">
    <source>
        <dbReference type="HAMAP-Rule" id="MF_00580"/>
    </source>
</evidence>
<dbReference type="FunFam" id="2.30.33.40:FF:000001">
    <property type="entry name" value="10 kDa chaperonin"/>
    <property type="match status" value="1"/>
</dbReference>
<keyword evidence="2 3" id="KW-0143">Chaperone</keyword>
<dbReference type="SMART" id="SM00883">
    <property type="entry name" value="Cpn10"/>
    <property type="match status" value="1"/>
</dbReference>
<dbReference type="PROSITE" id="PS00681">
    <property type="entry name" value="CHAPERONINS_CPN10"/>
    <property type="match status" value="1"/>
</dbReference>
<evidence type="ECO:0000256" key="2">
    <source>
        <dbReference type="ARBA" id="ARBA00023186"/>
    </source>
</evidence>
<comment type="subcellular location">
    <subcellularLocation>
        <location evidence="3">Cytoplasm</location>
    </subcellularLocation>
</comment>
<dbReference type="InterPro" id="IPR020818">
    <property type="entry name" value="Chaperonin_GroES"/>
</dbReference>
<dbReference type="GO" id="GO:0044183">
    <property type="term" value="F:protein folding chaperone"/>
    <property type="evidence" value="ECO:0007669"/>
    <property type="project" value="InterPro"/>
</dbReference>
<dbReference type="InterPro" id="IPR018369">
    <property type="entry name" value="Chaprnonin_Cpn10_CS"/>
</dbReference>
<dbReference type="NCBIfam" id="NF001534">
    <property type="entry name" value="PRK00364.2-5"/>
    <property type="match status" value="1"/>
</dbReference>
<dbReference type="AlphaFoldDB" id="A0A0P9CYK8"/>
<evidence type="ECO:0000313" key="5">
    <source>
        <dbReference type="EMBL" id="KPV51530.1"/>
    </source>
</evidence>
<comment type="similarity">
    <text evidence="1 3 4">Belongs to the GroES chaperonin family.</text>
</comment>
<dbReference type="EMBL" id="LJCR01000875">
    <property type="protein sequence ID" value="KPV51530.1"/>
    <property type="molecule type" value="Genomic_DNA"/>
</dbReference>
<evidence type="ECO:0000313" key="6">
    <source>
        <dbReference type="Proteomes" id="UP000050509"/>
    </source>
</evidence>
<dbReference type="GO" id="GO:0046872">
    <property type="term" value="F:metal ion binding"/>
    <property type="evidence" value="ECO:0007669"/>
    <property type="project" value="TreeGrafter"/>
</dbReference>
<dbReference type="GO" id="GO:0005524">
    <property type="term" value="F:ATP binding"/>
    <property type="evidence" value="ECO:0007669"/>
    <property type="project" value="InterPro"/>
</dbReference>
<name>A0A0P9CYK8_9CHLR</name>
<dbReference type="PATRIC" id="fig|186479.3.peg.10586"/>
<comment type="function">
    <text evidence="3 4">Together with the chaperonin GroEL, plays an essential role in assisting protein folding. The GroEL-GroES system forms a nano-cage that allows encapsulation of the non-native substrate proteins and provides a physical environment optimized to promote and accelerate protein folding. GroES binds to the apical surface of the GroEL ring, thereby capping the opening of the GroEL channel.</text>
</comment>
<dbReference type="Proteomes" id="UP000050509">
    <property type="component" value="Unassembled WGS sequence"/>
</dbReference>
<dbReference type="PRINTS" id="PR00297">
    <property type="entry name" value="CHAPERONIN10"/>
</dbReference>
<dbReference type="GO" id="GO:0005737">
    <property type="term" value="C:cytoplasm"/>
    <property type="evidence" value="ECO:0007669"/>
    <property type="project" value="UniProtKB-SubCell"/>
</dbReference>
<keyword evidence="6" id="KW-1185">Reference proteome</keyword>
<gene>
    <name evidence="3" type="primary">groES</name>
    <name evidence="3" type="synonym">groS</name>
    <name evidence="5" type="ORF">SE17_20645</name>
</gene>
<dbReference type="Pfam" id="PF00166">
    <property type="entry name" value="Cpn10"/>
    <property type="match status" value="1"/>
</dbReference>
<dbReference type="InterPro" id="IPR011032">
    <property type="entry name" value="GroES-like_sf"/>
</dbReference>
<dbReference type="PANTHER" id="PTHR10772:SF58">
    <property type="entry name" value="CO-CHAPERONIN GROES"/>
    <property type="match status" value="1"/>
</dbReference>
<dbReference type="InterPro" id="IPR037124">
    <property type="entry name" value="Chaperonin_GroES_sf"/>
</dbReference>
<evidence type="ECO:0000256" key="1">
    <source>
        <dbReference type="ARBA" id="ARBA00006975"/>
    </source>
</evidence>
<comment type="caution">
    <text evidence="5">The sequence shown here is derived from an EMBL/GenBank/DDBJ whole genome shotgun (WGS) entry which is preliminary data.</text>
</comment>
<protein>
    <recommendedName>
        <fullName evidence="3">Co-chaperonin GroES</fullName>
    </recommendedName>
    <alternativeName>
        <fullName evidence="3">10 kDa chaperonin</fullName>
    </alternativeName>
    <alternativeName>
        <fullName evidence="3">Chaperonin-10</fullName>
        <shortName evidence="3">Cpn10</shortName>
    </alternativeName>
</protein>
<comment type="subunit">
    <text evidence="3">Heptamer of 7 subunits arranged in a ring. Interacts with the chaperonin GroEL.</text>
</comment>
<keyword evidence="3" id="KW-0963">Cytoplasm</keyword>
<dbReference type="PANTHER" id="PTHR10772">
    <property type="entry name" value="10 KDA HEAT SHOCK PROTEIN"/>
    <property type="match status" value="1"/>
</dbReference>
<dbReference type="NCBIfam" id="NF001533">
    <property type="entry name" value="PRK00364.2-4"/>
    <property type="match status" value="1"/>
</dbReference>
<dbReference type="SUPFAM" id="SSF50129">
    <property type="entry name" value="GroES-like"/>
    <property type="match status" value="1"/>
</dbReference>
<dbReference type="GO" id="GO:0051087">
    <property type="term" value="F:protein-folding chaperone binding"/>
    <property type="evidence" value="ECO:0007669"/>
    <property type="project" value="TreeGrafter"/>
</dbReference>
<dbReference type="Gene3D" id="2.30.33.40">
    <property type="entry name" value="GroES chaperonin"/>
    <property type="match status" value="1"/>
</dbReference>
<dbReference type="NCBIfam" id="NF001531">
    <property type="entry name" value="PRK00364.2-2"/>
    <property type="match status" value="1"/>
</dbReference>
<sequence length="101" mass="11240">MAADFRIRPLGDRVVVKPAEREEKTKGGIFLPDTASKERPMEGTILAVGEGRLDDNGKRVPMNVQSGDKVLFAKYSGTEYKIDDVEYLILSEKDILGIIQE</sequence>
<reference evidence="5 6" key="1">
    <citation type="submission" date="2015-09" db="EMBL/GenBank/DDBJ databases">
        <title>Draft genome sequence of Kouleothrix aurantiaca JCM 19913.</title>
        <authorList>
            <person name="Hemp J."/>
        </authorList>
    </citation>
    <scope>NUCLEOTIDE SEQUENCE [LARGE SCALE GENOMIC DNA]</scope>
    <source>
        <strain evidence="5 6">COM-B</strain>
    </source>
</reference>
<evidence type="ECO:0000256" key="4">
    <source>
        <dbReference type="RuleBase" id="RU000535"/>
    </source>
</evidence>
<accession>A0A0P9CYK8</accession>
<proteinExistence type="inferred from homology"/>
<dbReference type="CDD" id="cd00320">
    <property type="entry name" value="cpn10"/>
    <property type="match status" value="1"/>
</dbReference>